<keyword evidence="2" id="KW-0812">Transmembrane</keyword>
<comment type="caution">
    <text evidence="2">The sequence shown here is derived from an EMBL/GenBank/DDBJ whole genome shotgun (WGS) entry which is preliminary data.</text>
</comment>
<dbReference type="EMBL" id="BBYR01000042">
    <property type="protein sequence ID" value="GAP37087.1"/>
    <property type="molecule type" value="Genomic_DNA"/>
</dbReference>
<dbReference type="InterPro" id="IPR021390">
    <property type="entry name" value="DUF3025"/>
</dbReference>
<feature type="region of interest" description="Disordered" evidence="1">
    <location>
        <begin position="1"/>
        <end position="43"/>
    </location>
</feature>
<gene>
    <name evidence="2" type="ORF">ISF6_2942</name>
</gene>
<keyword evidence="2" id="KW-0472">Membrane</keyword>
<dbReference type="AlphaFoldDB" id="A0A0K8P345"/>
<evidence type="ECO:0000256" key="1">
    <source>
        <dbReference type="SAM" id="MobiDB-lite"/>
    </source>
</evidence>
<evidence type="ECO:0000313" key="2">
    <source>
        <dbReference type="EMBL" id="GAP37087.1"/>
    </source>
</evidence>
<protein>
    <submittedName>
        <fullName evidence="2">Putative transmembrane protein</fullName>
    </submittedName>
</protein>
<evidence type="ECO:0000313" key="3">
    <source>
        <dbReference type="Proteomes" id="UP000037660"/>
    </source>
</evidence>
<reference evidence="2 3" key="2">
    <citation type="journal article" date="2016" name="Science">
        <title>A bacterium that degrades and assimilates poly(ethylene terephthalate).</title>
        <authorList>
            <person name="Yoshida S."/>
            <person name="Hiraga K."/>
            <person name="Takehana T."/>
            <person name="Taniguchi I."/>
            <person name="Yamaji H."/>
            <person name="Maeda Y."/>
            <person name="Toyohara K."/>
            <person name="Miyamoto K."/>
            <person name="Kimura Y."/>
            <person name="Oda K."/>
        </authorList>
    </citation>
    <scope>NUCLEOTIDE SEQUENCE [LARGE SCALE GENOMIC DNA]</scope>
    <source>
        <strain evidence="3">NBRC 110686 / TISTR 2288 / 201-F6</strain>
    </source>
</reference>
<dbReference type="STRING" id="1547922.ISF6_2942"/>
<organism evidence="2 3">
    <name type="scientific">Piscinibacter sakaiensis</name>
    <name type="common">Ideonella sakaiensis</name>
    <dbReference type="NCBI Taxonomy" id="1547922"/>
    <lineage>
        <taxon>Bacteria</taxon>
        <taxon>Pseudomonadati</taxon>
        <taxon>Pseudomonadota</taxon>
        <taxon>Betaproteobacteria</taxon>
        <taxon>Burkholderiales</taxon>
        <taxon>Sphaerotilaceae</taxon>
        <taxon>Piscinibacter</taxon>
    </lineage>
</organism>
<name>A0A0K8P345_PISS1</name>
<dbReference type="Pfam" id="PF11227">
    <property type="entry name" value="DUF3025"/>
    <property type="match status" value="1"/>
</dbReference>
<sequence>MDRRRDARAAAGPRHGPGLDAGPHAAMDPGTGAGAGAGAPPATSIDWTRPWLAPYRADGEAVAVDLAAGWPVHAALERRRGADPRRAALLPRFVPQAALPPGTAYEAWIAAERAVPTRDDLHDLFNGLVWLAFPALKWALNRRQASEIAGRGVGPRRGAWRDALTLFDENGAWLALPPEAAAAWAAHDWRALFGRHRAAWAAAAPVVFGHALLERLLRPRKALCAHAWRVDAALPGPADPGAVAGALAAGLDVAMAPPRHRPLPVLGVPGWWPANADPAFYDDPAVFRPAPARRAIIAA</sequence>
<keyword evidence="3" id="KW-1185">Reference proteome</keyword>
<accession>A0A0K8P345</accession>
<reference evidence="3" key="1">
    <citation type="submission" date="2015-07" db="EMBL/GenBank/DDBJ databases">
        <title>Discovery of a poly(ethylene terephthalate assimilation.</title>
        <authorList>
            <person name="Yoshida S."/>
            <person name="Hiraga K."/>
            <person name="Takehana T."/>
            <person name="Taniguchi I."/>
            <person name="Yamaji H."/>
            <person name="Maeda Y."/>
            <person name="Toyohara K."/>
            <person name="Miyamoto K."/>
            <person name="Kimura Y."/>
            <person name="Oda K."/>
        </authorList>
    </citation>
    <scope>NUCLEOTIDE SEQUENCE [LARGE SCALE GENOMIC DNA]</scope>
    <source>
        <strain evidence="3">NBRC 110686 / TISTR 2288 / 201-F6</strain>
    </source>
</reference>
<proteinExistence type="predicted"/>
<dbReference type="Proteomes" id="UP000037660">
    <property type="component" value="Unassembled WGS sequence"/>
</dbReference>